<protein>
    <submittedName>
        <fullName evidence="1">Uncharacterized protein</fullName>
    </submittedName>
</protein>
<keyword evidence="2" id="KW-1185">Reference proteome</keyword>
<accession>A0ABR8PW16</accession>
<dbReference type="EMBL" id="JACSRA010000023">
    <property type="protein sequence ID" value="MBD7912388.1"/>
    <property type="molecule type" value="Genomic_DNA"/>
</dbReference>
<proteinExistence type="predicted"/>
<name>A0ABR8PW16_9CLOT</name>
<gene>
    <name evidence="1" type="ORF">H9661_13575</name>
</gene>
<reference evidence="1 2" key="1">
    <citation type="submission" date="2020-08" db="EMBL/GenBank/DDBJ databases">
        <title>A Genomic Blueprint of the Chicken Gut Microbiome.</title>
        <authorList>
            <person name="Gilroy R."/>
            <person name="Ravi A."/>
            <person name="Getino M."/>
            <person name="Pursley I."/>
            <person name="Horton D.L."/>
            <person name="Alikhan N.-F."/>
            <person name="Baker D."/>
            <person name="Gharbi K."/>
            <person name="Hall N."/>
            <person name="Watson M."/>
            <person name="Adriaenssens E.M."/>
            <person name="Foster-Nyarko E."/>
            <person name="Jarju S."/>
            <person name="Secka A."/>
            <person name="Antonio M."/>
            <person name="Oren A."/>
            <person name="Chaudhuri R."/>
            <person name="La Ragione R.M."/>
            <person name="Hildebrand F."/>
            <person name="Pallen M.J."/>
        </authorList>
    </citation>
    <scope>NUCLEOTIDE SEQUENCE [LARGE SCALE GENOMIC DNA]</scope>
    <source>
        <strain evidence="1 2">Sa3CVN1</strain>
    </source>
</reference>
<evidence type="ECO:0000313" key="2">
    <source>
        <dbReference type="Proteomes" id="UP000627781"/>
    </source>
</evidence>
<evidence type="ECO:0000313" key="1">
    <source>
        <dbReference type="EMBL" id="MBD7912388.1"/>
    </source>
</evidence>
<sequence>MIKALEAAKKLNLYLKIVTTTSSFENYNSFFNIYSEMEEPCRRVAVLTPYKDLEEVTEVDFNKPIKKYDLIDNNLWIEEYPLTTNPKTINLEDIFIPEEAYNLLKNHI</sequence>
<dbReference type="Proteomes" id="UP000627781">
    <property type="component" value="Unassembled WGS sequence"/>
</dbReference>
<dbReference type="RefSeq" id="WP_143315347.1">
    <property type="nucleotide sequence ID" value="NZ_JACSRA010000023.1"/>
</dbReference>
<comment type="caution">
    <text evidence="1">The sequence shown here is derived from an EMBL/GenBank/DDBJ whole genome shotgun (WGS) entry which is preliminary data.</text>
</comment>
<organism evidence="1 2">
    <name type="scientific">Clostridium cibarium</name>
    <dbReference type="NCBI Taxonomy" id="2762247"/>
    <lineage>
        <taxon>Bacteria</taxon>
        <taxon>Bacillati</taxon>
        <taxon>Bacillota</taxon>
        <taxon>Clostridia</taxon>
        <taxon>Eubacteriales</taxon>
        <taxon>Clostridiaceae</taxon>
        <taxon>Clostridium</taxon>
    </lineage>
</organism>